<dbReference type="Gene3D" id="3.40.50.720">
    <property type="entry name" value="NAD(P)-binding Rossmann-like Domain"/>
    <property type="match status" value="1"/>
</dbReference>
<proteinExistence type="inferred from homology"/>
<dbReference type="EMBL" id="BAABBE010000035">
    <property type="protein sequence ID" value="GAA3679755.1"/>
    <property type="molecule type" value="Genomic_DNA"/>
</dbReference>
<evidence type="ECO:0000256" key="2">
    <source>
        <dbReference type="ARBA" id="ARBA00023002"/>
    </source>
</evidence>
<dbReference type="PANTHER" id="PTHR24320:SF148">
    <property type="entry name" value="NAD(P)-BINDING ROSSMANN-FOLD SUPERFAMILY PROTEIN"/>
    <property type="match status" value="1"/>
</dbReference>
<dbReference type="PANTHER" id="PTHR24320">
    <property type="entry name" value="RETINOL DEHYDROGENASE"/>
    <property type="match status" value="1"/>
</dbReference>
<organism evidence="3 4">
    <name type="scientific">Lentzea roselyniae</name>
    <dbReference type="NCBI Taxonomy" id="531940"/>
    <lineage>
        <taxon>Bacteria</taxon>
        <taxon>Bacillati</taxon>
        <taxon>Actinomycetota</taxon>
        <taxon>Actinomycetes</taxon>
        <taxon>Pseudonocardiales</taxon>
        <taxon>Pseudonocardiaceae</taxon>
        <taxon>Lentzea</taxon>
    </lineage>
</organism>
<comment type="similarity">
    <text evidence="1">Belongs to the short-chain dehydrogenases/reductases (SDR) family.</text>
</comment>
<dbReference type="Proteomes" id="UP001500711">
    <property type="component" value="Unassembled WGS sequence"/>
</dbReference>
<accession>A0ABP7C877</accession>
<comment type="caution">
    <text evidence="3">The sequence shown here is derived from an EMBL/GenBank/DDBJ whole genome shotgun (WGS) entry which is preliminary data.</text>
</comment>
<dbReference type="InterPro" id="IPR036291">
    <property type="entry name" value="NAD(P)-bd_dom_sf"/>
</dbReference>
<protein>
    <submittedName>
        <fullName evidence="3">SDR family NAD(P)-dependent oxidoreductase</fullName>
    </submittedName>
</protein>
<keyword evidence="4" id="KW-1185">Reference proteome</keyword>
<evidence type="ECO:0000256" key="1">
    <source>
        <dbReference type="ARBA" id="ARBA00006484"/>
    </source>
</evidence>
<evidence type="ECO:0000313" key="3">
    <source>
        <dbReference type="EMBL" id="GAA3679755.1"/>
    </source>
</evidence>
<dbReference type="CDD" id="cd05327">
    <property type="entry name" value="retinol-DH_like_SDR_c_like"/>
    <property type="match status" value="1"/>
</dbReference>
<gene>
    <name evidence="3" type="ORF">GCM10022267_78210</name>
</gene>
<sequence>MSERITTPFGFETTALEVVEGVDLSGRRAVVTGGASGIGVETVRALAAAGAEVTIAARNAEAGRKVAAELSAATGNDRIFVAPLELTSQDSVQEFVRSWDGPLHLLINNAGVMATPLTRTPEGWELQFATNHFGHFALTLGLFGALRAEGARVVNVSSAAHLSSPVVFDDIHFERREYDRWQAYGQSKTANVLFGVEAGKRWAGEGITMNALMPGGILTALQRHITREDLEERRRLRGAAGKPMQLKTPEQGAATTLVLAVSPLVEGRSGLYFEDCEEALPHADGMPNGLAVYAHDQEAAAQLWQVSEETLKIGEPA</sequence>
<dbReference type="SUPFAM" id="SSF51735">
    <property type="entry name" value="NAD(P)-binding Rossmann-fold domains"/>
    <property type="match status" value="1"/>
</dbReference>
<dbReference type="RefSeq" id="WP_346135835.1">
    <property type="nucleotide sequence ID" value="NZ_BAABBE010000035.1"/>
</dbReference>
<evidence type="ECO:0000313" key="4">
    <source>
        <dbReference type="Proteomes" id="UP001500711"/>
    </source>
</evidence>
<dbReference type="Pfam" id="PF00106">
    <property type="entry name" value="adh_short"/>
    <property type="match status" value="1"/>
</dbReference>
<dbReference type="InterPro" id="IPR002347">
    <property type="entry name" value="SDR_fam"/>
</dbReference>
<reference evidence="4" key="1">
    <citation type="journal article" date="2019" name="Int. J. Syst. Evol. Microbiol.">
        <title>The Global Catalogue of Microorganisms (GCM) 10K type strain sequencing project: providing services to taxonomists for standard genome sequencing and annotation.</title>
        <authorList>
            <consortium name="The Broad Institute Genomics Platform"/>
            <consortium name="The Broad Institute Genome Sequencing Center for Infectious Disease"/>
            <person name="Wu L."/>
            <person name="Ma J."/>
        </authorList>
    </citation>
    <scope>NUCLEOTIDE SEQUENCE [LARGE SCALE GENOMIC DNA]</scope>
    <source>
        <strain evidence="4">JCM 17494</strain>
    </source>
</reference>
<keyword evidence="2" id="KW-0560">Oxidoreductase</keyword>
<name>A0ABP7C877_9PSEU</name>
<dbReference type="PRINTS" id="PR00081">
    <property type="entry name" value="GDHRDH"/>
</dbReference>